<feature type="transmembrane region" description="Helical" evidence="1">
    <location>
        <begin position="79"/>
        <end position="99"/>
    </location>
</feature>
<dbReference type="EMBL" id="JBHTBN010000005">
    <property type="protein sequence ID" value="MFC7358201.1"/>
    <property type="molecule type" value="Genomic_DNA"/>
</dbReference>
<evidence type="ECO:0000313" key="3">
    <source>
        <dbReference type="Proteomes" id="UP001596415"/>
    </source>
</evidence>
<gene>
    <name evidence="2" type="ORF">ACFQO1_10905</name>
</gene>
<dbReference type="RefSeq" id="WP_380218097.1">
    <property type="nucleotide sequence ID" value="NZ_JBHTBN010000005.1"/>
</dbReference>
<organism evidence="2 3">
    <name type="scientific">Jejudonia soesokkakensis</name>
    <dbReference type="NCBI Taxonomy" id="1323432"/>
    <lineage>
        <taxon>Bacteria</taxon>
        <taxon>Pseudomonadati</taxon>
        <taxon>Bacteroidota</taxon>
        <taxon>Flavobacteriia</taxon>
        <taxon>Flavobacteriales</taxon>
        <taxon>Flavobacteriaceae</taxon>
        <taxon>Jejudonia</taxon>
    </lineage>
</organism>
<keyword evidence="1" id="KW-0472">Membrane</keyword>
<feature type="transmembrane region" description="Helical" evidence="1">
    <location>
        <begin position="45"/>
        <end position="67"/>
    </location>
</feature>
<dbReference type="Proteomes" id="UP001596415">
    <property type="component" value="Unassembled WGS sequence"/>
</dbReference>
<keyword evidence="3" id="KW-1185">Reference proteome</keyword>
<name>A0ABW2MTE3_9FLAO</name>
<keyword evidence="1" id="KW-1133">Transmembrane helix</keyword>
<comment type="caution">
    <text evidence="2">The sequence shown here is derived from an EMBL/GenBank/DDBJ whole genome shotgun (WGS) entry which is preliminary data.</text>
</comment>
<feature type="transmembrane region" description="Helical" evidence="1">
    <location>
        <begin position="12"/>
        <end position="30"/>
    </location>
</feature>
<protein>
    <submittedName>
        <fullName evidence="2">Uncharacterized protein</fullName>
    </submittedName>
</protein>
<keyword evidence="1" id="KW-0812">Transmembrane</keyword>
<accession>A0ABW2MTE3</accession>
<sequence>MTTTNRTKDTKNLLSLLASAIVFALLLGFIDEGYYNFNFLKDPGSIIALLIYGTFIFLCQYLVYGLFFKKAHFKGKLLVSIFFGIMLGLVLALLFFFSFKYWAS</sequence>
<evidence type="ECO:0000256" key="1">
    <source>
        <dbReference type="SAM" id="Phobius"/>
    </source>
</evidence>
<reference evidence="3" key="1">
    <citation type="journal article" date="2019" name="Int. J. Syst. Evol. Microbiol.">
        <title>The Global Catalogue of Microorganisms (GCM) 10K type strain sequencing project: providing services to taxonomists for standard genome sequencing and annotation.</title>
        <authorList>
            <consortium name="The Broad Institute Genomics Platform"/>
            <consortium name="The Broad Institute Genome Sequencing Center for Infectious Disease"/>
            <person name="Wu L."/>
            <person name="Ma J."/>
        </authorList>
    </citation>
    <scope>NUCLEOTIDE SEQUENCE [LARGE SCALE GENOMIC DNA]</scope>
    <source>
        <strain evidence="3">CGMCC 1.16306</strain>
    </source>
</reference>
<proteinExistence type="predicted"/>
<evidence type="ECO:0000313" key="2">
    <source>
        <dbReference type="EMBL" id="MFC7358201.1"/>
    </source>
</evidence>